<reference evidence="1" key="1">
    <citation type="submission" date="2022-07" db="EMBL/GenBank/DDBJ databases">
        <title>Genome Sequence of Lecanicillium saksenae.</title>
        <authorList>
            <person name="Buettner E."/>
        </authorList>
    </citation>
    <scope>NUCLEOTIDE SEQUENCE</scope>
    <source>
        <strain evidence="1">VT-O1</strain>
    </source>
</reference>
<accession>A0ACC1QB16</accession>
<comment type="caution">
    <text evidence="1">The sequence shown here is derived from an EMBL/GenBank/DDBJ whole genome shotgun (WGS) entry which is preliminary data.</text>
</comment>
<evidence type="ECO:0000313" key="1">
    <source>
        <dbReference type="EMBL" id="KAJ3471984.1"/>
    </source>
</evidence>
<dbReference type="EMBL" id="JANAKD010003676">
    <property type="protein sequence ID" value="KAJ3471984.1"/>
    <property type="molecule type" value="Genomic_DNA"/>
</dbReference>
<evidence type="ECO:0000313" key="2">
    <source>
        <dbReference type="Proteomes" id="UP001148737"/>
    </source>
</evidence>
<gene>
    <name evidence="1" type="ORF">NLG97_g11389</name>
</gene>
<organism evidence="1 2">
    <name type="scientific">Lecanicillium saksenae</name>
    <dbReference type="NCBI Taxonomy" id="468837"/>
    <lineage>
        <taxon>Eukaryota</taxon>
        <taxon>Fungi</taxon>
        <taxon>Dikarya</taxon>
        <taxon>Ascomycota</taxon>
        <taxon>Pezizomycotina</taxon>
        <taxon>Sordariomycetes</taxon>
        <taxon>Hypocreomycetidae</taxon>
        <taxon>Hypocreales</taxon>
        <taxon>Cordycipitaceae</taxon>
        <taxon>Lecanicillium</taxon>
    </lineage>
</organism>
<sequence length="107" mass="11815">MNPEQLQHMQQFMRSMTGGDAGAPAGPPDNRPPEERYEEQLRQLNDMGFFDFDRNVAALRRSGGREGSFDLPIQSVVAQVGGSAKARPKRERPAPLNAVNECVAESM</sequence>
<proteinExistence type="predicted"/>
<protein>
    <submittedName>
        <fullName evidence="1">Uncharacterized protein</fullName>
    </submittedName>
</protein>
<keyword evidence="2" id="KW-1185">Reference proteome</keyword>
<name>A0ACC1QB16_9HYPO</name>
<dbReference type="Proteomes" id="UP001148737">
    <property type="component" value="Unassembled WGS sequence"/>
</dbReference>